<dbReference type="RefSeq" id="WP_034717223.1">
    <property type="nucleotide sequence ID" value="NZ_FOIX01000002.1"/>
</dbReference>
<sequence length="200" mass="23120">MKKMAILFLIIGIASLALSTYFFTRKENTNRSVLTEQQSSSDAPLKKDISKEDFDEIKKQKGNDFEDFMIQLLGKEKGVQLVSRNSDYHKNGVSASENMEPDLKFKSNSIPFSIECKWRKSFFNEEVFFAKNYQIRNYNQYQIDRKQKVFVAFGIGGQPNSPEKLFLVPLAKLSEEYIGENQIKTYQVKSAKEIIEVINN</sequence>
<proteinExistence type="predicted"/>
<keyword evidence="2" id="KW-1185">Reference proteome</keyword>
<accession>A0ABR4U2B8</accession>
<dbReference type="Proteomes" id="UP000028349">
    <property type="component" value="Unassembled WGS sequence"/>
</dbReference>
<organism evidence="1 2">
    <name type="scientific">Kaistella antarctica</name>
    <dbReference type="NCBI Taxonomy" id="266748"/>
    <lineage>
        <taxon>Bacteria</taxon>
        <taxon>Pseudomonadati</taxon>
        <taxon>Bacteroidota</taxon>
        <taxon>Flavobacteriia</taxon>
        <taxon>Flavobacteriales</taxon>
        <taxon>Weeksellaceae</taxon>
        <taxon>Chryseobacterium group</taxon>
        <taxon>Kaistella</taxon>
    </lineage>
</organism>
<evidence type="ECO:0008006" key="3">
    <source>
        <dbReference type="Google" id="ProtNLM"/>
    </source>
</evidence>
<gene>
    <name evidence="1" type="ORF">HY04_03700</name>
</gene>
<protein>
    <recommendedName>
        <fullName evidence="3">Restriction endonuclease</fullName>
    </recommendedName>
</protein>
<evidence type="ECO:0000313" key="2">
    <source>
        <dbReference type="Proteomes" id="UP000028349"/>
    </source>
</evidence>
<reference evidence="1 2" key="1">
    <citation type="submission" date="2014-07" db="EMBL/GenBank/DDBJ databases">
        <authorList>
            <person name="Pisani N.G."/>
            <person name="Newman J.D."/>
        </authorList>
    </citation>
    <scope>NUCLEOTIDE SEQUENCE [LARGE SCALE GENOMIC DNA]</scope>
    <source>
        <strain evidence="1 2">LMG 24720</strain>
    </source>
</reference>
<evidence type="ECO:0000313" key="1">
    <source>
        <dbReference type="EMBL" id="KEY20318.1"/>
    </source>
</evidence>
<comment type="caution">
    <text evidence="1">The sequence shown here is derived from an EMBL/GenBank/DDBJ whole genome shotgun (WGS) entry which is preliminary data.</text>
</comment>
<name>A0ABR4U2B8_9FLAO</name>
<dbReference type="Pfam" id="PF24608">
    <property type="entry name" value="PDDEXK_15"/>
    <property type="match status" value="1"/>
</dbReference>
<dbReference type="InterPro" id="IPR056931">
    <property type="entry name" value="D14-like"/>
</dbReference>
<dbReference type="EMBL" id="JPEP01000001">
    <property type="protein sequence ID" value="KEY20318.1"/>
    <property type="molecule type" value="Genomic_DNA"/>
</dbReference>